<dbReference type="STRING" id="1125699.HMPREF9194_01805"/>
<dbReference type="InterPro" id="IPR005135">
    <property type="entry name" value="Endo/exonuclease/phosphatase"/>
</dbReference>
<sequence>MNPFKTAAVCAASLIGAGAFLFAVLILVLSITEYRPAQTENAVVIEGAAGKAGFTDAAFDAGQSVRIISWNIGYGALGAKQDFFMDGGTMVRPESRAAVEENLTGIADFIKAHEADMWFLQELDVGSARSFYVDESRFLSQATALGGNFACNYKSLFVPFPFPPLGRVVGGLATFTQFVPKSSIRYSLPVPFKWPVRLANLKRCLLVNRFPLASGKELVAVNLHLEAYDEGEGKAAQTKALMDFLTAEYEKGNYVIAGGDFNQTFPDLNMARYPKHEGLWQAGILDAAMLPEGWRFAADDAVPSCRLNNGVYESALYDETVRKNWQYYIIDGFILSPNVELQSVCTFDESFVYSDHNPVELTVYLKP</sequence>
<dbReference type="GO" id="GO:0003824">
    <property type="term" value="F:catalytic activity"/>
    <property type="evidence" value="ECO:0007669"/>
    <property type="project" value="InterPro"/>
</dbReference>
<dbReference type="eggNOG" id="COG3568">
    <property type="taxonomic scope" value="Bacteria"/>
</dbReference>
<evidence type="ECO:0000313" key="2">
    <source>
        <dbReference type="EMBL" id="EPF31459.1"/>
    </source>
</evidence>
<keyword evidence="3" id="KW-1185">Reference proteome</keyword>
<reference evidence="2 3" key="1">
    <citation type="submission" date="2013-04" db="EMBL/GenBank/DDBJ databases">
        <title>The Genome Sequence of Treponema maltophilum ATCC 51939.</title>
        <authorList>
            <consortium name="The Broad Institute Genomics Platform"/>
            <person name="Earl A."/>
            <person name="Ward D."/>
            <person name="Feldgarden M."/>
            <person name="Gevers D."/>
            <person name="Leonetti C."/>
            <person name="Blanton J.M."/>
            <person name="Dewhirst F.E."/>
            <person name="Izard J."/>
            <person name="Walker B."/>
            <person name="Young S."/>
            <person name="Zeng Q."/>
            <person name="Gargeya S."/>
            <person name="Fitzgerald M."/>
            <person name="Haas B."/>
            <person name="Abouelleil A."/>
            <person name="Allen A.W."/>
            <person name="Alvarado L."/>
            <person name="Arachchi H.M."/>
            <person name="Berlin A.M."/>
            <person name="Chapman S.B."/>
            <person name="Gainer-Dewar J."/>
            <person name="Goldberg J."/>
            <person name="Griggs A."/>
            <person name="Gujja S."/>
            <person name="Hansen M."/>
            <person name="Howarth C."/>
            <person name="Imamovic A."/>
            <person name="Ireland A."/>
            <person name="Larimer J."/>
            <person name="McCowan C."/>
            <person name="Murphy C."/>
            <person name="Pearson M."/>
            <person name="Poon T.W."/>
            <person name="Priest M."/>
            <person name="Roberts A."/>
            <person name="Saif S."/>
            <person name="Shea T."/>
            <person name="Sisk P."/>
            <person name="Sykes S."/>
            <person name="Wortman J."/>
            <person name="Nusbaum C."/>
            <person name="Birren B."/>
        </authorList>
    </citation>
    <scope>NUCLEOTIDE SEQUENCE [LARGE SCALE GENOMIC DNA]</scope>
    <source>
        <strain evidence="2 3">ATCC 51939</strain>
    </source>
</reference>
<protein>
    <recommendedName>
        <fullName evidence="1">Endonuclease/exonuclease/phosphatase domain-containing protein</fullName>
    </recommendedName>
</protein>
<dbReference type="EMBL" id="ATFF01000006">
    <property type="protein sequence ID" value="EPF31459.1"/>
    <property type="molecule type" value="Genomic_DNA"/>
</dbReference>
<dbReference type="Pfam" id="PF03372">
    <property type="entry name" value="Exo_endo_phos"/>
    <property type="match status" value="1"/>
</dbReference>
<organism evidence="2 3">
    <name type="scientific">Treponema maltophilum ATCC 51939</name>
    <dbReference type="NCBI Taxonomy" id="1125699"/>
    <lineage>
        <taxon>Bacteria</taxon>
        <taxon>Pseudomonadati</taxon>
        <taxon>Spirochaetota</taxon>
        <taxon>Spirochaetia</taxon>
        <taxon>Spirochaetales</taxon>
        <taxon>Treponemataceae</taxon>
        <taxon>Treponema</taxon>
    </lineage>
</organism>
<name>S3L3S9_TREMA</name>
<dbReference type="AlphaFoldDB" id="S3L3S9"/>
<evidence type="ECO:0000259" key="1">
    <source>
        <dbReference type="Pfam" id="PF03372"/>
    </source>
</evidence>
<dbReference type="PATRIC" id="fig|1125699.3.peg.1822"/>
<comment type="caution">
    <text evidence="2">The sequence shown here is derived from an EMBL/GenBank/DDBJ whole genome shotgun (WGS) entry which is preliminary data.</text>
</comment>
<dbReference type="InterPro" id="IPR036691">
    <property type="entry name" value="Endo/exonu/phosph_ase_sf"/>
</dbReference>
<dbReference type="HOGENOM" id="CLU_065532_0_0_12"/>
<proteinExistence type="predicted"/>
<feature type="domain" description="Endonuclease/exonuclease/phosphatase" evidence="1">
    <location>
        <begin position="68"/>
        <end position="356"/>
    </location>
</feature>
<gene>
    <name evidence="2" type="ORF">HMPREF9194_01805</name>
</gene>
<evidence type="ECO:0000313" key="3">
    <source>
        <dbReference type="Proteomes" id="UP000014541"/>
    </source>
</evidence>
<dbReference type="Gene3D" id="3.60.10.10">
    <property type="entry name" value="Endonuclease/exonuclease/phosphatase"/>
    <property type="match status" value="1"/>
</dbReference>
<dbReference type="SUPFAM" id="SSF56219">
    <property type="entry name" value="DNase I-like"/>
    <property type="match status" value="1"/>
</dbReference>
<accession>S3L3S9</accession>
<dbReference type="Proteomes" id="UP000014541">
    <property type="component" value="Unassembled WGS sequence"/>
</dbReference>